<dbReference type="AlphaFoldDB" id="A0AAW1FMC7"/>
<keyword evidence="2" id="KW-1185">Reference proteome</keyword>
<reference evidence="1 2" key="1">
    <citation type="journal article" date="2024" name="Genome Biol. Evol.">
        <title>Chromosome-level genome assembly of the viviparous eelpout Zoarces viviparus.</title>
        <authorList>
            <person name="Fuhrmann N."/>
            <person name="Brasseur M.V."/>
            <person name="Bakowski C.E."/>
            <person name="Podsiadlowski L."/>
            <person name="Prost S."/>
            <person name="Krehenwinkel H."/>
            <person name="Mayer C."/>
        </authorList>
    </citation>
    <scope>NUCLEOTIDE SEQUENCE [LARGE SCALE GENOMIC DNA]</scope>
    <source>
        <strain evidence="1">NO-MEL_2022_Ind0_liver</strain>
    </source>
</reference>
<dbReference type="EMBL" id="JBCEZU010000056">
    <property type="protein sequence ID" value="KAK9535851.1"/>
    <property type="molecule type" value="Genomic_DNA"/>
</dbReference>
<proteinExistence type="predicted"/>
<accession>A0AAW1FMC7</accession>
<comment type="caution">
    <text evidence="1">The sequence shown here is derived from an EMBL/GenBank/DDBJ whole genome shotgun (WGS) entry which is preliminary data.</text>
</comment>
<dbReference type="Proteomes" id="UP001488805">
    <property type="component" value="Unassembled WGS sequence"/>
</dbReference>
<sequence length="219" mass="24303">MLQAVIFVHVEAFFSSRVVPEAVPFQLKTEPNLALLTHPVILSPPVHPPPKISLDFPLLGRYPRHSFHYLQNDYDDSGASFMPSRQPGQSRVRADAGSGYFRLWPSVGIRNRAGVFGPILGRHSCRESAESATGPGPMRFFWRAELGPMLALVSFDYGPVTAVSAPGIGPVYSARFWGVIIAESQPSRQPDPARRVSSGVPGLCRIWARSFWLPGYYYY</sequence>
<evidence type="ECO:0000313" key="2">
    <source>
        <dbReference type="Proteomes" id="UP001488805"/>
    </source>
</evidence>
<evidence type="ECO:0000313" key="1">
    <source>
        <dbReference type="EMBL" id="KAK9535851.1"/>
    </source>
</evidence>
<gene>
    <name evidence="1" type="ORF">VZT92_008206</name>
</gene>
<protein>
    <submittedName>
        <fullName evidence="1">Uncharacterized protein</fullName>
    </submittedName>
</protein>
<name>A0AAW1FMC7_ZOAVI</name>
<organism evidence="1 2">
    <name type="scientific">Zoarces viviparus</name>
    <name type="common">Viviparous eelpout</name>
    <name type="synonym">Blennius viviparus</name>
    <dbReference type="NCBI Taxonomy" id="48416"/>
    <lineage>
        <taxon>Eukaryota</taxon>
        <taxon>Metazoa</taxon>
        <taxon>Chordata</taxon>
        <taxon>Craniata</taxon>
        <taxon>Vertebrata</taxon>
        <taxon>Euteleostomi</taxon>
        <taxon>Actinopterygii</taxon>
        <taxon>Neopterygii</taxon>
        <taxon>Teleostei</taxon>
        <taxon>Neoteleostei</taxon>
        <taxon>Acanthomorphata</taxon>
        <taxon>Eupercaria</taxon>
        <taxon>Perciformes</taxon>
        <taxon>Cottioidei</taxon>
        <taxon>Zoarcales</taxon>
        <taxon>Zoarcidae</taxon>
        <taxon>Zoarcinae</taxon>
        <taxon>Zoarces</taxon>
    </lineage>
</organism>